<evidence type="ECO:0000313" key="4">
    <source>
        <dbReference type="Proteomes" id="UP000199301"/>
    </source>
</evidence>
<accession>A0A1H0Y4K3</accession>
<feature type="transmembrane region" description="Helical" evidence="2">
    <location>
        <begin position="368"/>
        <end position="390"/>
    </location>
</feature>
<proteinExistence type="predicted"/>
<keyword evidence="2" id="KW-0472">Membrane</keyword>
<organism evidence="3 4">
    <name type="scientific">Actinopolyspora saharensis</name>
    <dbReference type="NCBI Taxonomy" id="995062"/>
    <lineage>
        <taxon>Bacteria</taxon>
        <taxon>Bacillati</taxon>
        <taxon>Actinomycetota</taxon>
        <taxon>Actinomycetes</taxon>
        <taxon>Actinopolysporales</taxon>
        <taxon>Actinopolysporaceae</taxon>
        <taxon>Actinopolyspora</taxon>
    </lineage>
</organism>
<name>A0A1H0Y4K3_9ACTN</name>
<feature type="transmembrane region" description="Helical" evidence="2">
    <location>
        <begin position="330"/>
        <end position="348"/>
    </location>
</feature>
<gene>
    <name evidence="3" type="ORF">SAMN04489718_0221</name>
</gene>
<reference evidence="4" key="1">
    <citation type="submission" date="2016-10" db="EMBL/GenBank/DDBJ databases">
        <authorList>
            <person name="Varghese N."/>
            <person name="Submissions S."/>
        </authorList>
    </citation>
    <scope>NUCLEOTIDE SEQUENCE [LARGE SCALE GENOMIC DNA]</scope>
    <source>
        <strain evidence="4">DSM 45459</strain>
    </source>
</reference>
<dbReference type="AlphaFoldDB" id="A0A1H0Y4K3"/>
<dbReference type="RefSeq" id="WP_092520397.1">
    <property type="nucleotide sequence ID" value="NZ_FNKO01000001.1"/>
</dbReference>
<dbReference type="STRING" id="995062.SAMN04489718_0221"/>
<dbReference type="EMBL" id="FNKO01000001">
    <property type="protein sequence ID" value="SDQ10114.1"/>
    <property type="molecule type" value="Genomic_DNA"/>
</dbReference>
<keyword evidence="2" id="KW-1133">Transmembrane helix</keyword>
<sequence length="443" mass="45870">MGGGAGSAGLPRKLANRGTLSVVLVFAFLLSLTSGISSGMHAATERDVLRADGADRLVVSSLPSMTTEGDLNARKLNLIRAVPGVEQVIPDYPSSLRSPKDSSLPKFSLAVHSWGSYVPPPLTGGSVQEPLPPDAIVVPARTQGADFTRFLGREIRLSYTVASSEPQEPPRDEGSDEGSAEEESAAEQQAGDEKAAAGQESDESSKEEGAQEKGPPAGQGPGAQAPEAPSSPPDFSETIELRVAATYDPRWHADGSDTAYVAPRTAAMLAAADSGQTPEQLHGGPGADRLGILVEEGSDVNSVGGRLREMNVGAFPAFEREKNLNRTVELWRYVALFGVLISAGLLGAHEVRRAVHGGRAGRGELGRAASIGLVTGVLATGLGVLAALALRAPMEEFLGLRIQWFTLVPGGARIAISVLAPALAAVAGAAIGSVRSLRTGWTG</sequence>
<feature type="compositionally biased region" description="Low complexity" evidence="1">
    <location>
        <begin position="212"/>
        <end position="228"/>
    </location>
</feature>
<feature type="transmembrane region" description="Helical" evidence="2">
    <location>
        <begin position="410"/>
        <end position="431"/>
    </location>
</feature>
<evidence type="ECO:0000313" key="3">
    <source>
        <dbReference type="EMBL" id="SDQ10114.1"/>
    </source>
</evidence>
<protein>
    <recommendedName>
        <fullName evidence="5">FtsX-like permease family protein</fullName>
    </recommendedName>
</protein>
<evidence type="ECO:0008006" key="5">
    <source>
        <dbReference type="Google" id="ProtNLM"/>
    </source>
</evidence>
<dbReference type="Proteomes" id="UP000199301">
    <property type="component" value="Unassembled WGS sequence"/>
</dbReference>
<evidence type="ECO:0000256" key="1">
    <source>
        <dbReference type="SAM" id="MobiDB-lite"/>
    </source>
</evidence>
<feature type="region of interest" description="Disordered" evidence="1">
    <location>
        <begin position="159"/>
        <end position="235"/>
    </location>
</feature>
<dbReference type="OrthoDB" id="5138447at2"/>
<keyword evidence="2" id="KW-0812">Transmembrane</keyword>
<keyword evidence="4" id="KW-1185">Reference proteome</keyword>
<evidence type="ECO:0000256" key="2">
    <source>
        <dbReference type="SAM" id="Phobius"/>
    </source>
</evidence>
<feature type="compositionally biased region" description="Acidic residues" evidence="1">
    <location>
        <begin position="174"/>
        <end position="185"/>
    </location>
</feature>